<dbReference type="CDD" id="cd00075">
    <property type="entry name" value="HATPase"/>
    <property type="match status" value="1"/>
</dbReference>
<gene>
    <name evidence="17" type="ORF">SAMN02745134_02885</name>
</gene>
<evidence type="ECO:0000256" key="2">
    <source>
        <dbReference type="ARBA" id="ARBA00004651"/>
    </source>
</evidence>
<dbReference type="Proteomes" id="UP000192468">
    <property type="component" value="Unassembled WGS sequence"/>
</dbReference>
<evidence type="ECO:0000259" key="15">
    <source>
        <dbReference type="PROSITE" id="PS50109"/>
    </source>
</evidence>
<dbReference type="Gene3D" id="1.10.287.130">
    <property type="match status" value="1"/>
</dbReference>
<evidence type="ECO:0000256" key="4">
    <source>
        <dbReference type="ARBA" id="ARBA00022475"/>
    </source>
</evidence>
<evidence type="ECO:0000256" key="8">
    <source>
        <dbReference type="ARBA" id="ARBA00022741"/>
    </source>
</evidence>
<feature type="transmembrane region" description="Helical" evidence="14">
    <location>
        <begin position="12"/>
        <end position="31"/>
    </location>
</feature>
<evidence type="ECO:0000313" key="17">
    <source>
        <dbReference type="EMBL" id="SMC26562.1"/>
    </source>
</evidence>
<dbReference type="GO" id="GO:0000155">
    <property type="term" value="F:phosphorelay sensor kinase activity"/>
    <property type="evidence" value="ECO:0007669"/>
    <property type="project" value="InterPro"/>
</dbReference>
<dbReference type="Gene3D" id="3.30.565.10">
    <property type="entry name" value="Histidine kinase-like ATPase, C-terminal domain"/>
    <property type="match status" value="1"/>
</dbReference>
<evidence type="ECO:0000256" key="14">
    <source>
        <dbReference type="SAM" id="Phobius"/>
    </source>
</evidence>
<dbReference type="EC" id="2.7.13.3" evidence="3"/>
<evidence type="ECO:0000256" key="3">
    <source>
        <dbReference type="ARBA" id="ARBA00012438"/>
    </source>
</evidence>
<comment type="subcellular location">
    <subcellularLocation>
        <location evidence="2">Cell membrane</location>
        <topology evidence="2">Multi-pass membrane protein</topology>
    </subcellularLocation>
</comment>
<dbReference type="InterPro" id="IPR003661">
    <property type="entry name" value="HisK_dim/P_dom"/>
</dbReference>
<dbReference type="PRINTS" id="PR00344">
    <property type="entry name" value="BCTRLSENSOR"/>
</dbReference>
<dbReference type="InterPro" id="IPR050398">
    <property type="entry name" value="HssS/ArlS-like"/>
</dbReference>
<dbReference type="Gene3D" id="6.10.340.10">
    <property type="match status" value="1"/>
</dbReference>
<dbReference type="SUPFAM" id="SSF55874">
    <property type="entry name" value="ATPase domain of HSP90 chaperone/DNA topoisomerase II/histidine kinase"/>
    <property type="match status" value="1"/>
</dbReference>
<accession>A0A1W1XRS9</accession>
<evidence type="ECO:0000256" key="11">
    <source>
        <dbReference type="ARBA" id="ARBA00022989"/>
    </source>
</evidence>
<comment type="catalytic activity">
    <reaction evidence="1">
        <text>ATP + protein L-histidine = ADP + protein N-phospho-L-histidine.</text>
        <dbReference type="EC" id="2.7.13.3"/>
    </reaction>
</comment>
<protein>
    <recommendedName>
        <fullName evidence="3">histidine kinase</fullName>
        <ecNumber evidence="3">2.7.13.3</ecNumber>
    </recommendedName>
</protein>
<dbReference type="InterPro" id="IPR005467">
    <property type="entry name" value="His_kinase_dom"/>
</dbReference>
<keyword evidence="9" id="KW-0418">Kinase</keyword>
<dbReference type="SMART" id="SM00388">
    <property type="entry name" value="HisKA"/>
    <property type="match status" value="1"/>
</dbReference>
<dbReference type="AlphaFoldDB" id="A0A1W1XRS9"/>
<dbReference type="InterPro" id="IPR036890">
    <property type="entry name" value="HATPase_C_sf"/>
</dbReference>
<evidence type="ECO:0000256" key="13">
    <source>
        <dbReference type="ARBA" id="ARBA00023136"/>
    </source>
</evidence>
<evidence type="ECO:0000256" key="10">
    <source>
        <dbReference type="ARBA" id="ARBA00022840"/>
    </source>
</evidence>
<evidence type="ECO:0000259" key="16">
    <source>
        <dbReference type="PROSITE" id="PS50885"/>
    </source>
</evidence>
<dbReference type="STRING" id="1121291.SAMN02745134_02885"/>
<dbReference type="PROSITE" id="PS50109">
    <property type="entry name" value="HIS_KIN"/>
    <property type="match status" value="1"/>
</dbReference>
<dbReference type="Pfam" id="PF02518">
    <property type="entry name" value="HATPase_c"/>
    <property type="match status" value="1"/>
</dbReference>
<dbReference type="EMBL" id="FWXH01000013">
    <property type="protein sequence ID" value="SMC26562.1"/>
    <property type="molecule type" value="Genomic_DNA"/>
</dbReference>
<sequence>MKYFINPELKRSTKVILILNIIFLLITMWILKIDHDNLKKGYIKSLGAVVSKIDEKNPELEKDVIPLMTKEVADAETKKGELILKQYGLDDNLENNLFPYVKDIAYENNFAIIDVFIISTIIFLILNYMQYGYFYKRIRNITEAAKKVIEGKYEVWIDEDKEGDFGKLALSFNSMRGIIRNNIYELKKEKQFLVDILSDISHQLKTPLSSMIIYNDILLNKELTNKQKNTFLINNKNQLYRMNWLIKSILRLARIDANAIEFSMENKSLNETVEDSIEALKGKADENGIKINLIDNGDIYLVHDTSWLQEALINIIKNAIEHNKKGGKIDIEISENPIYTRIVIEDNGEGISEEDLPNIFKRFYRAKGSKKSESVGIGLALSKSIIEAHGGIIEARSKVKCGTKFIITFIKNGREN</sequence>
<evidence type="ECO:0000256" key="5">
    <source>
        <dbReference type="ARBA" id="ARBA00022553"/>
    </source>
</evidence>
<evidence type="ECO:0000256" key="9">
    <source>
        <dbReference type="ARBA" id="ARBA00022777"/>
    </source>
</evidence>
<feature type="domain" description="HAMP" evidence="16">
    <location>
        <begin position="136"/>
        <end position="184"/>
    </location>
</feature>
<dbReference type="CDD" id="cd00082">
    <property type="entry name" value="HisKA"/>
    <property type="match status" value="1"/>
</dbReference>
<evidence type="ECO:0000256" key="7">
    <source>
        <dbReference type="ARBA" id="ARBA00022692"/>
    </source>
</evidence>
<dbReference type="PROSITE" id="PS50885">
    <property type="entry name" value="HAMP"/>
    <property type="match status" value="1"/>
</dbReference>
<keyword evidence="12" id="KW-0902">Two-component regulatory system</keyword>
<dbReference type="FunFam" id="3.30.565.10:FF:000006">
    <property type="entry name" value="Sensor histidine kinase WalK"/>
    <property type="match status" value="1"/>
</dbReference>
<dbReference type="SUPFAM" id="SSF47384">
    <property type="entry name" value="Homodimeric domain of signal transducing histidine kinase"/>
    <property type="match status" value="1"/>
</dbReference>
<dbReference type="InterPro" id="IPR004358">
    <property type="entry name" value="Sig_transdc_His_kin-like_C"/>
</dbReference>
<keyword evidence="8" id="KW-0547">Nucleotide-binding</keyword>
<keyword evidence="5" id="KW-0597">Phosphoprotein</keyword>
<name>A0A1W1XRS9_9CLOT</name>
<dbReference type="PANTHER" id="PTHR45528:SF1">
    <property type="entry name" value="SENSOR HISTIDINE KINASE CPXA"/>
    <property type="match status" value="1"/>
</dbReference>
<dbReference type="Pfam" id="PF00512">
    <property type="entry name" value="HisKA"/>
    <property type="match status" value="1"/>
</dbReference>
<dbReference type="InterPro" id="IPR003594">
    <property type="entry name" value="HATPase_dom"/>
</dbReference>
<keyword evidence="7 14" id="KW-0812">Transmembrane</keyword>
<feature type="transmembrane region" description="Helical" evidence="14">
    <location>
        <begin position="110"/>
        <end position="129"/>
    </location>
</feature>
<evidence type="ECO:0000256" key="1">
    <source>
        <dbReference type="ARBA" id="ARBA00000085"/>
    </source>
</evidence>
<feature type="domain" description="Histidine kinase" evidence="15">
    <location>
        <begin position="199"/>
        <end position="413"/>
    </location>
</feature>
<keyword evidence="6" id="KW-0808">Transferase</keyword>
<dbReference type="CDD" id="cd06225">
    <property type="entry name" value="HAMP"/>
    <property type="match status" value="1"/>
</dbReference>
<keyword evidence="18" id="KW-1185">Reference proteome</keyword>
<reference evidence="17 18" key="1">
    <citation type="submission" date="2017-04" db="EMBL/GenBank/DDBJ databases">
        <authorList>
            <person name="Afonso C.L."/>
            <person name="Miller P.J."/>
            <person name="Scott M.A."/>
            <person name="Spackman E."/>
            <person name="Goraichik I."/>
            <person name="Dimitrov K.M."/>
            <person name="Suarez D.L."/>
            <person name="Swayne D.E."/>
        </authorList>
    </citation>
    <scope>NUCLEOTIDE SEQUENCE [LARGE SCALE GENOMIC DNA]</scope>
    <source>
        <strain evidence="17 18">DSM 12555</strain>
    </source>
</reference>
<dbReference type="PANTHER" id="PTHR45528">
    <property type="entry name" value="SENSOR HISTIDINE KINASE CPXA"/>
    <property type="match status" value="1"/>
</dbReference>
<keyword evidence="11 14" id="KW-1133">Transmembrane helix</keyword>
<organism evidence="17 18">
    <name type="scientific">Clostridium acidisoli DSM 12555</name>
    <dbReference type="NCBI Taxonomy" id="1121291"/>
    <lineage>
        <taxon>Bacteria</taxon>
        <taxon>Bacillati</taxon>
        <taxon>Bacillota</taxon>
        <taxon>Clostridia</taxon>
        <taxon>Eubacteriales</taxon>
        <taxon>Clostridiaceae</taxon>
        <taxon>Clostridium</taxon>
    </lineage>
</organism>
<dbReference type="RefSeq" id="WP_242950570.1">
    <property type="nucleotide sequence ID" value="NZ_FWXH01000013.1"/>
</dbReference>
<proteinExistence type="predicted"/>
<dbReference type="SMART" id="SM00387">
    <property type="entry name" value="HATPase_c"/>
    <property type="match status" value="1"/>
</dbReference>
<keyword evidence="10" id="KW-0067">ATP-binding</keyword>
<dbReference type="SUPFAM" id="SSF158472">
    <property type="entry name" value="HAMP domain-like"/>
    <property type="match status" value="1"/>
</dbReference>
<dbReference type="InterPro" id="IPR036097">
    <property type="entry name" value="HisK_dim/P_sf"/>
</dbReference>
<evidence type="ECO:0000313" key="18">
    <source>
        <dbReference type="Proteomes" id="UP000192468"/>
    </source>
</evidence>
<keyword evidence="4" id="KW-1003">Cell membrane</keyword>
<dbReference type="InterPro" id="IPR003660">
    <property type="entry name" value="HAMP_dom"/>
</dbReference>
<evidence type="ECO:0000256" key="12">
    <source>
        <dbReference type="ARBA" id="ARBA00023012"/>
    </source>
</evidence>
<evidence type="ECO:0000256" key="6">
    <source>
        <dbReference type="ARBA" id="ARBA00022679"/>
    </source>
</evidence>
<keyword evidence="13 14" id="KW-0472">Membrane</keyword>
<dbReference type="GO" id="GO:0005886">
    <property type="term" value="C:plasma membrane"/>
    <property type="evidence" value="ECO:0007669"/>
    <property type="project" value="UniProtKB-SubCell"/>
</dbReference>
<dbReference type="GO" id="GO:0005524">
    <property type="term" value="F:ATP binding"/>
    <property type="evidence" value="ECO:0007669"/>
    <property type="project" value="UniProtKB-KW"/>
</dbReference>